<keyword evidence="5" id="KW-1185">Reference proteome</keyword>
<reference evidence="4 5" key="1">
    <citation type="submission" date="2016-10" db="EMBL/GenBank/DDBJ databases">
        <authorList>
            <person name="de Groot N.N."/>
        </authorList>
    </citation>
    <scope>NUCLEOTIDE SEQUENCE [LARGE SCALE GENOMIC DNA]</scope>
    <source>
        <strain evidence="4 5">DSM 22220</strain>
    </source>
</reference>
<organism evidence="4 5">
    <name type="scientific">Paracoccus isoporae</name>
    <dbReference type="NCBI Taxonomy" id="591205"/>
    <lineage>
        <taxon>Bacteria</taxon>
        <taxon>Pseudomonadati</taxon>
        <taxon>Pseudomonadota</taxon>
        <taxon>Alphaproteobacteria</taxon>
        <taxon>Rhodobacterales</taxon>
        <taxon>Paracoccaceae</taxon>
        <taxon>Paracoccus</taxon>
    </lineage>
</organism>
<dbReference type="GO" id="GO:0003700">
    <property type="term" value="F:DNA-binding transcription factor activity"/>
    <property type="evidence" value="ECO:0007669"/>
    <property type="project" value="InterPro"/>
</dbReference>
<dbReference type="SUPFAM" id="SSF46955">
    <property type="entry name" value="Putative DNA-binding domain"/>
    <property type="match status" value="1"/>
</dbReference>
<keyword evidence="1" id="KW-0238">DNA-binding</keyword>
<dbReference type="PANTHER" id="PTHR30204:SF15">
    <property type="entry name" value="BLL5018 PROTEIN"/>
    <property type="match status" value="1"/>
</dbReference>
<dbReference type="OrthoDB" id="9810140at2"/>
<protein>
    <submittedName>
        <fullName evidence="4">MerR HTH family regulatory protein</fullName>
    </submittedName>
</protein>
<feature type="region of interest" description="Disordered" evidence="2">
    <location>
        <begin position="166"/>
        <end position="200"/>
    </location>
</feature>
<feature type="domain" description="HTH merR-type" evidence="3">
    <location>
        <begin position="10"/>
        <end position="78"/>
    </location>
</feature>
<dbReference type="CDD" id="cd04765">
    <property type="entry name" value="HTH_MlrA-like_sg2"/>
    <property type="match status" value="1"/>
</dbReference>
<evidence type="ECO:0000256" key="1">
    <source>
        <dbReference type="ARBA" id="ARBA00023125"/>
    </source>
</evidence>
<accession>A0A1G6WVM2</accession>
<evidence type="ECO:0000259" key="3">
    <source>
        <dbReference type="PROSITE" id="PS50937"/>
    </source>
</evidence>
<dbReference type="PROSITE" id="PS50937">
    <property type="entry name" value="HTH_MERR_2"/>
    <property type="match status" value="1"/>
</dbReference>
<dbReference type="InterPro" id="IPR000551">
    <property type="entry name" value="MerR-type_HTH_dom"/>
</dbReference>
<dbReference type="Gene3D" id="1.10.1660.10">
    <property type="match status" value="1"/>
</dbReference>
<gene>
    <name evidence="4" type="ORF">SAMN05421538_102218</name>
</gene>
<dbReference type="Pfam" id="PF13411">
    <property type="entry name" value="MerR_1"/>
    <property type="match status" value="1"/>
</dbReference>
<dbReference type="SMART" id="SM00422">
    <property type="entry name" value="HTH_MERR"/>
    <property type="match status" value="1"/>
</dbReference>
<dbReference type="RefSeq" id="WP_090521356.1">
    <property type="nucleotide sequence ID" value="NZ_FNAH01000002.1"/>
</dbReference>
<feature type="compositionally biased region" description="Basic and acidic residues" evidence="2">
    <location>
        <begin position="121"/>
        <end position="131"/>
    </location>
</feature>
<sequence>MKKAADAFRSIGEVSQLVGVAPHVLRYWESQFPLFSPVKRRDGRRYYRPDDIRMAAGLCALLREDGMSIRGAKSQMATDRGAAVKARGAARLGGDFATGAEAQTGDSGKMRKPGKGSAPETRQKAAAKADTEMPVSRKGQTVPRPRKDNQLTDSLPLFPELGARTADAATDGSPSAAPTERSDHPAPATRRTGGPEGADGAWLGRLLRISAALHAVSDLPAGSAQVARDHIRQARQTLSA</sequence>
<dbReference type="EMBL" id="FNAH01000002">
    <property type="protein sequence ID" value="SDD69136.1"/>
    <property type="molecule type" value="Genomic_DNA"/>
</dbReference>
<feature type="region of interest" description="Disordered" evidence="2">
    <location>
        <begin position="95"/>
        <end position="154"/>
    </location>
</feature>
<name>A0A1G6WVM2_9RHOB</name>
<dbReference type="InterPro" id="IPR047057">
    <property type="entry name" value="MerR_fam"/>
</dbReference>
<evidence type="ECO:0000256" key="2">
    <source>
        <dbReference type="SAM" id="MobiDB-lite"/>
    </source>
</evidence>
<dbReference type="STRING" id="591205.SAMN05421538_102218"/>
<dbReference type="GO" id="GO:0003677">
    <property type="term" value="F:DNA binding"/>
    <property type="evidence" value="ECO:0007669"/>
    <property type="project" value="UniProtKB-KW"/>
</dbReference>
<dbReference type="InterPro" id="IPR009061">
    <property type="entry name" value="DNA-bd_dom_put_sf"/>
</dbReference>
<evidence type="ECO:0000313" key="5">
    <source>
        <dbReference type="Proteomes" id="UP000199344"/>
    </source>
</evidence>
<dbReference type="AlphaFoldDB" id="A0A1G6WVM2"/>
<dbReference type="PANTHER" id="PTHR30204">
    <property type="entry name" value="REDOX-CYCLING DRUG-SENSING TRANSCRIPTIONAL ACTIVATOR SOXR"/>
    <property type="match status" value="1"/>
</dbReference>
<dbReference type="Proteomes" id="UP000199344">
    <property type="component" value="Unassembled WGS sequence"/>
</dbReference>
<evidence type="ECO:0000313" key="4">
    <source>
        <dbReference type="EMBL" id="SDD69136.1"/>
    </source>
</evidence>
<proteinExistence type="predicted"/>